<reference evidence="2" key="1">
    <citation type="submission" date="2018-01" db="EMBL/GenBank/DDBJ databases">
        <title>An insight into the sialome of Amazonian anophelines.</title>
        <authorList>
            <person name="Ribeiro J.M."/>
            <person name="Scarpassa V."/>
            <person name="Calvo E."/>
        </authorList>
    </citation>
    <scope>NUCLEOTIDE SEQUENCE</scope>
    <source>
        <tissue evidence="2">Salivary glands</tissue>
    </source>
</reference>
<dbReference type="AlphaFoldDB" id="A0A2M4B3H2"/>
<name>A0A2M4B3H2_9DIPT</name>
<accession>A0A2M4B3H2</accession>
<feature type="chain" id="PRO_5014960520" evidence="1">
    <location>
        <begin position="22"/>
        <end position="119"/>
    </location>
</feature>
<proteinExistence type="predicted"/>
<evidence type="ECO:0000256" key="1">
    <source>
        <dbReference type="SAM" id="SignalP"/>
    </source>
</evidence>
<organism evidence="2">
    <name type="scientific">Anopheles triannulatus</name>
    <dbReference type="NCBI Taxonomy" id="58253"/>
    <lineage>
        <taxon>Eukaryota</taxon>
        <taxon>Metazoa</taxon>
        <taxon>Ecdysozoa</taxon>
        <taxon>Arthropoda</taxon>
        <taxon>Hexapoda</taxon>
        <taxon>Insecta</taxon>
        <taxon>Pterygota</taxon>
        <taxon>Neoptera</taxon>
        <taxon>Endopterygota</taxon>
        <taxon>Diptera</taxon>
        <taxon>Nematocera</taxon>
        <taxon>Culicoidea</taxon>
        <taxon>Culicidae</taxon>
        <taxon>Anophelinae</taxon>
        <taxon>Anopheles</taxon>
    </lineage>
</organism>
<evidence type="ECO:0000313" key="2">
    <source>
        <dbReference type="EMBL" id="MBW47596.1"/>
    </source>
</evidence>
<protein>
    <submittedName>
        <fullName evidence="2">Putative secreted protein</fullName>
    </submittedName>
</protein>
<feature type="signal peptide" evidence="1">
    <location>
        <begin position="1"/>
        <end position="21"/>
    </location>
</feature>
<dbReference type="EMBL" id="GGFK01014275">
    <property type="protein sequence ID" value="MBW47596.1"/>
    <property type="molecule type" value="Transcribed_RNA"/>
</dbReference>
<keyword evidence="1" id="KW-0732">Signal</keyword>
<sequence length="119" mass="13680">MAWFFGLFSFLFLIGGCILEAEELSDLIAERGLSAFFPLRRDPLGGDVVNRTERERYNGTRKADHIVRHAEVRGWQRKEQRFRAQLQEVSGLLGSVKCLPEQGCLARQRGVVACRWEQQ</sequence>